<name>A0ABM7WFA8_9ACTN</name>
<protein>
    <recommendedName>
        <fullName evidence="5">HTH luxR-type domain-containing protein</fullName>
    </recommendedName>
</protein>
<dbReference type="InterPro" id="IPR000792">
    <property type="entry name" value="Tscrpt_reg_LuxR_C"/>
</dbReference>
<evidence type="ECO:0000256" key="2">
    <source>
        <dbReference type="ARBA" id="ARBA00023125"/>
    </source>
</evidence>
<feature type="transmembrane region" description="Helical" evidence="4">
    <location>
        <begin position="366"/>
        <end position="388"/>
    </location>
</feature>
<dbReference type="PANTHER" id="PTHR44688:SF16">
    <property type="entry name" value="DNA-BINDING TRANSCRIPTIONAL ACTIVATOR DEVR_DOSR"/>
    <property type="match status" value="1"/>
</dbReference>
<dbReference type="SUPFAM" id="SSF46894">
    <property type="entry name" value="C-terminal effector domain of the bipartite response regulators"/>
    <property type="match status" value="1"/>
</dbReference>
<dbReference type="InterPro" id="IPR036388">
    <property type="entry name" value="WH-like_DNA-bd_sf"/>
</dbReference>
<feature type="transmembrane region" description="Helical" evidence="4">
    <location>
        <begin position="94"/>
        <end position="117"/>
    </location>
</feature>
<keyword evidence="3" id="KW-0804">Transcription</keyword>
<feature type="transmembrane region" description="Helical" evidence="4">
    <location>
        <begin position="213"/>
        <end position="236"/>
    </location>
</feature>
<dbReference type="Gene3D" id="1.10.10.10">
    <property type="entry name" value="Winged helix-like DNA-binding domain superfamily/Winged helix DNA-binding domain"/>
    <property type="match status" value="1"/>
</dbReference>
<keyword evidence="1" id="KW-0805">Transcription regulation</keyword>
<feature type="transmembrane region" description="Helical" evidence="4">
    <location>
        <begin position="69"/>
        <end position="88"/>
    </location>
</feature>
<dbReference type="Proteomes" id="UP001320544">
    <property type="component" value="Chromosome"/>
</dbReference>
<feature type="domain" description="HTH luxR-type" evidence="5">
    <location>
        <begin position="415"/>
        <end position="480"/>
    </location>
</feature>
<dbReference type="InterPro" id="IPR016032">
    <property type="entry name" value="Sig_transdc_resp-reg_C-effctor"/>
</dbReference>
<proteinExistence type="predicted"/>
<dbReference type="Pfam" id="PF00196">
    <property type="entry name" value="GerE"/>
    <property type="match status" value="1"/>
</dbReference>
<feature type="transmembrane region" description="Helical" evidence="4">
    <location>
        <begin position="7"/>
        <end position="26"/>
    </location>
</feature>
<keyword evidence="4" id="KW-0472">Membrane</keyword>
<feature type="transmembrane region" description="Helical" evidence="4">
    <location>
        <begin position="298"/>
        <end position="316"/>
    </location>
</feature>
<reference evidence="6 7" key="1">
    <citation type="submission" date="2022-01" db="EMBL/GenBank/DDBJ databases">
        <title>Novel bile acid biosynthetic pathways are enriched in the microbiome of centenarians.</title>
        <authorList>
            <person name="Sato Y."/>
            <person name="Atarashi K."/>
            <person name="Plichta R.D."/>
            <person name="Arai Y."/>
            <person name="Sasajima S."/>
            <person name="Kearney M.S."/>
            <person name="Suda W."/>
            <person name="Takeshita K."/>
            <person name="Sasaki T."/>
            <person name="Okamoto S."/>
            <person name="Skelly N.A."/>
            <person name="Okamura Y."/>
            <person name="Vlamakis H."/>
            <person name="Li Y."/>
            <person name="Tanoue T."/>
            <person name="Takei H."/>
            <person name="Nittono H."/>
            <person name="Narushima S."/>
            <person name="Irie J."/>
            <person name="Itoh H."/>
            <person name="Moriya K."/>
            <person name="Sugiura Y."/>
            <person name="Suematsu M."/>
            <person name="Moritoki N."/>
            <person name="Shibata S."/>
            <person name="Littman R.D."/>
            <person name="Fischbach A.M."/>
            <person name="Uwamino Y."/>
            <person name="Inoue T."/>
            <person name="Honda A."/>
            <person name="Hattori M."/>
            <person name="Murai T."/>
            <person name="Xavier J.R."/>
            <person name="Hirose N."/>
            <person name="Honda K."/>
        </authorList>
    </citation>
    <scope>NUCLEOTIDE SEQUENCE [LARGE SCALE GENOMIC DNA]</scope>
    <source>
        <strain evidence="6 7">CE91-St30</strain>
    </source>
</reference>
<keyword evidence="4" id="KW-0812">Transmembrane</keyword>
<dbReference type="SMART" id="SM00421">
    <property type="entry name" value="HTH_LUXR"/>
    <property type="match status" value="1"/>
</dbReference>
<keyword evidence="2" id="KW-0238">DNA-binding</keyword>
<evidence type="ECO:0000259" key="5">
    <source>
        <dbReference type="PROSITE" id="PS50043"/>
    </source>
</evidence>
<dbReference type="PROSITE" id="PS50043">
    <property type="entry name" value="HTH_LUXR_2"/>
    <property type="match status" value="1"/>
</dbReference>
<dbReference type="RefSeq" id="WP_244411333.1">
    <property type="nucleotide sequence ID" value="NZ_AP025564.1"/>
</dbReference>
<keyword evidence="4" id="KW-1133">Transmembrane helix</keyword>
<gene>
    <name evidence="6" type="ORF">CE91St30_01300</name>
</gene>
<sequence length="484" mass="52500">MPYEACRFAMIVCGKACALSVLMMSLSNQFSIVTGLDYMNPFSFGICGIVAVAFCLLIRHISTHRARLVLAGIVFALVLAWCLLVVYLKWFEPIAYVPSELVMLFYAAAGRIATLFLNIQWNFHYSLNEVGESARSALVAVAIALVLFLVSTTVGNDVATVFLVAALVTSGVLSIAVEFAGERVVRSDHSVQAVERRDAKAAVSAESHFRTRILYFGARVLYGMALGFMVSAVAAYPPTGVSFAPVALMMAAIVAIGLIGMWLYFPSGKGSLFLVAQAPVFVALACGICFYSEGLSDMGLIFAMLGEVTWTIQNLYQLPSYRRMTGMRATHFAYYEYAAQVVPFYFTAWFVSSNLAGLGIVEGSELPGSIGLVVLLVLMGYSIGAVIWHTTRYHPIRVTGVSDGPSVSDGETGMPSSALSLLTPREQEVFGMLAEGYSRPYIAKMLYISVDTVKVHVKHIYAKLGIGSQDDLIRIARGEAATKR</sequence>
<accession>A0ABM7WFA8</accession>
<feature type="transmembrane region" description="Helical" evidence="4">
    <location>
        <begin position="272"/>
        <end position="292"/>
    </location>
</feature>
<dbReference type="PRINTS" id="PR00038">
    <property type="entry name" value="HTHLUXR"/>
</dbReference>
<feature type="transmembrane region" description="Helical" evidence="4">
    <location>
        <begin position="38"/>
        <end position="57"/>
    </location>
</feature>
<feature type="transmembrane region" description="Helical" evidence="4">
    <location>
        <begin position="242"/>
        <end position="265"/>
    </location>
</feature>
<evidence type="ECO:0000313" key="7">
    <source>
        <dbReference type="Proteomes" id="UP001320544"/>
    </source>
</evidence>
<feature type="transmembrane region" description="Helical" evidence="4">
    <location>
        <begin position="137"/>
        <end position="155"/>
    </location>
</feature>
<evidence type="ECO:0000256" key="3">
    <source>
        <dbReference type="ARBA" id="ARBA00023163"/>
    </source>
</evidence>
<evidence type="ECO:0000256" key="4">
    <source>
        <dbReference type="SAM" id="Phobius"/>
    </source>
</evidence>
<organism evidence="6 7">
    <name type="scientific">Raoultibacter timonensis</name>
    <dbReference type="NCBI Taxonomy" id="1907662"/>
    <lineage>
        <taxon>Bacteria</taxon>
        <taxon>Bacillati</taxon>
        <taxon>Actinomycetota</taxon>
        <taxon>Coriobacteriia</taxon>
        <taxon>Eggerthellales</taxon>
        <taxon>Eggerthellaceae</taxon>
        <taxon>Raoultibacter</taxon>
    </lineage>
</organism>
<dbReference type="PANTHER" id="PTHR44688">
    <property type="entry name" value="DNA-BINDING TRANSCRIPTIONAL ACTIVATOR DEVR_DOSR"/>
    <property type="match status" value="1"/>
</dbReference>
<feature type="transmembrane region" description="Helical" evidence="4">
    <location>
        <begin position="337"/>
        <end position="360"/>
    </location>
</feature>
<evidence type="ECO:0000256" key="1">
    <source>
        <dbReference type="ARBA" id="ARBA00023015"/>
    </source>
</evidence>
<keyword evidence="7" id="KW-1185">Reference proteome</keyword>
<dbReference type="CDD" id="cd06170">
    <property type="entry name" value="LuxR_C_like"/>
    <property type="match status" value="1"/>
</dbReference>
<dbReference type="EMBL" id="AP025564">
    <property type="protein sequence ID" value="BDE94797.1"/>
    <property type="molecule type" value="Genomic_DNA"/>
</dbReference>
<feature type="transmembrane region" description="Helical" evidence="4">
    <location>
        <begin position="161"/>
        <end position="180"/>
    </location>
</feature>
<evidence type="ECO:0000313" key="6">
    <source>
        <dbReference type="EMBL" id="BDE94797.1"/>
    </source>
</evidence>